<protein>
    <recommendedName>
        <fullName evidence="2">Chitin-binding type-2 domain-containing protein</fullName>
    </recommendedName>
</protein>
<dbReference type="EMBL" id="PZQS01000004">
    <property type="protein sequence ID" value="PVD31176.1"/>
    <property type="molecule type" value="Genomic_DNA"/>
</dbReference>
<evidence type="ECO:0000313" key="4">
    <source>
        <dbReference type="Proteomes" id="UP000245119"/>
    </source>
</evidence>
<dbReference type="SUPFAM" id="SSF57625">
    <property type="entry name" value="Invertebrate chitin-binding proteins"/>
    <property type="match status" value="1"/>
</dbReference>
<dbReference type="GO" id="GO:0008061">
    <property type="term" value="F:chitin binding"/>
    <property type="evidence" value="ECO:0007669"/>
    <property type="project" value="InterPro"/>
</dbReference>
<feature type="compositionally biased region" description="Polar residues" evidence="1">
    <location>
        <begin position="71"/>
        <end position="86"/>
    </location>
</feature>
<feature type="compositionally biased region" description="Basic and acidic residues" evidence="1">
    <location>
        <begin position="87"/>
        <end position="100"/>
    </location>
</feature>
<comment type="caution">
    <text evidence="3">The sequence shown here is derived from an EMBL/GenBank/DDBJ whole genome shotgun (WGS) entry which is preliminary data.</text>
</comment>
<evidence type="ECO:0000256" key="1">
    <source>
        <dbReference type="SAM" id="MobiDB-lite"/>
    </source>
</evidence>
<proteinExistence type="predicted"/>
<dbReference type="SMART" id="SM00494">
    <property type="entry name" value="ChtBD2"/>
    <property type="match status" value="1"/>
</dbReference>
<accession>A0A2T7PCM8</accession>
<dbReference type="InterPro" id="IPR036508">
    <property type="entry name" value="Chitin-bd_dom_sf"/>
</dbReference>
<dbReference type="PROSITE" id="PS50940">
    <property type="entry name" value="CHIT_BIND_II"/>
    <property type="match status" value="1"/>
</dbReference>
<feature type="domain" description="Chitin-binding type-2" evidence="2">
    <location>
        <begin position="12"/>
        <end position="68"/>
    </location>
</feature>
<dbReference type="InterPro" id="IPR002557">
    <property type="entry name" value="Chitin-bd_dom"/>
</dbReference>
<keyword evidence="4" id="KW-1185">Reference proteome</keyword>
<dbReference type="OrthoDB" id="6162453at2759"/>
<dbReference type="Proteomes" id="UP000245119">
    <property type="component" value="Linkage Group LG4"/>
</dbReference>
<name>A0A2T7PCM8_POMCA</name>
<dbReference type="Pfam" id="PF01607">
    <property type="entry name" value="CBM_14"/>
    <property type="match status" value="1"/>
</dbReference>
<feature type="region of interest" description="Disordered" evidence="1">
    <location>
        <begin position="66"/>
        <end position="109"/>
    </location>
</feature>
<gene>
    <name evidence="3" type="ORF">C0Q70_06588</name>
</gene>
<dbReference type="AlphaFoldDB" id="A0A2T7PCM8"/>
<dbReference type="Gene3D" id="2.170.140.10">
    <property type="entry name" value="Chitin binding domain"/>
    <property type="match status" value="1"/>
</dbReference>
<evidence type="ECO:0000259" key="2">
    <source>
        <dbReference type="PROSITE" id="PS50940"/>
    </source>
</evidence>
<reference evidence="3 4" key="1">
    <citation type="submission" date="2018-04" db="EMBL/GenBank/DDBJ databases">
        <title>The genome of golden apple snail Pomacea canaliculata provides insight into stress tolerance and invasive adaptation.</title>
        <authorList>
            <person name="Liu C."/>
            <person name="Liu B."/>
            <person name="Ren Y."/>
            <person name="Zhang Y."/>
            <person name="Wang H."/>
            <person name="Li S."/>
            <person name="Jiang F."/>
            <person name="Yin L."/>
            <person name="Zhang G."/>
            <person name="Qian W."/>
            <person name="Fan W."/>
        </authorList>
    </citation>
    <scope>NUCLEOTIDE SEQUENCE [LARGE SCALE GENOMIC DNA]</scope>
    <source>
        <strain evidence="3">SZHN2017</strain>
        <tissue evidence="3">Muscle</tissue>
    </source>
</reference>
<sequence>MSYLSTQMPLSAFACPLPNGHFRDAADCSVFYHCLHDFPYRGQCRPGNAFHLDSLACKPRGEVPDCGDDTAPTQQPAAPEMSQTTMGERKTTEENRRETSDENMLMSDDDNNVLPTKGELQLPVPEGAWSVPRSGGLRLLLSLLRRPQLPPCVRARDGLQRRQEPVHLAIPGTRVSQRHAPWTCDVTAGVTDDSTCTGTW</sequence>
<evidence type="ECO:0000313" key="3">
    <source>
        <dbReference type="EMBL" id="PVD31176.1"/>
    </source>
</evidence>
<organism evidence="3 4">
    <name type="scientific">Pomacea canaliculata</name>
    <name type="common">Golden apple snail</name>
    <dbReference type="NCBI Taxonomy" id="400727"/>
    <lineage>
        <taxon>Eukaryota</taxon>
        <taxon>Metazoa</taxon>
        <taxon>Spiralia</taxon>
        <taxon>Lophotrochozoa</taxon>
        <taxon>Mollusca</taxon>
        <taxon>Gastropoda</taxon>
        <taxon>Caenogastropoda</taxon>
        <taxon>Architaenioglossa</taxon>
        <taxon>Ampullarioidea</taxon>
        <taxon>Ampullariidae</taxon>
        <taxon>Pomacea</taxon>
    </lineage>
</organism>
<dbReference type="GO" id="GO:0005576">
    <property type="term" value="C:extracellular region"/>
    <property type="evidence" value="ECO:0007669"/>
    <property type="project" value="InterPro"/>
</dbReference>